<keyword evidence="4 7" id="KW-0720">Serine protease</keyword>
<protein>
    <submittedName>
        <fullName evidence="10">Trypsin</fullName>
    </submittedName>
</protein>
<gene>
    <name evidence="10" type="primary">TRYP_3</name>
    <name evidence="10" type="ORF">Bhyg_13639</name>
</gene>
<dbReference type="InterPro" id="IPR001314">
    <property type="entry name" value="Peptidase_S1A"/>
</dbReference>
<dbReference type="PANTHER" id="PTHR24276">
    <property type="entry name" value="POLYSERASE-RELATED"/>
    <property type="match status" value="1"/>
</dbReference>
<keyword evidence="1 7" id="KW-0645">Protease</keyword>
<keyword evidence="11" id="KW-1185">Reference proteome</keyword>
<dbReference type="OrthoDB" id="6755574at2759"/>
<evidence type="ECO:0000256" key="8">
    <source>
        <dbReference type="SAM" id="SignalP"/>
    </source>
</evidence>
<dbReference type="PRINTS" id="PR00722">
    <property type="entry name" value="CHYMOTRYPSIN"/>
</dbReference>
<dbReference type="CDD" id="cd00190">
    <property type="entry name" value="Tryp_SPc"/>
    <property type="match status" value="1"/>
</dbReference>
<dbReference type="FunFam" id="2.40.10.10:FF:000068">
    <property type="entry name" value="transmembrane protease serine 2"/>
    <property type="match status" value="1"/>
</dbReference>
<sequence>MLTRCLLFLIVSVIVLSKSAETSSFLVMNDHKIVGGQTTVEGAPYQISLQGLDYNNGQYVHFCGGSILTEKHIVTAAHCLMGFPVENITIVVGTSTWDVGGVRHAVQKYEIHEKYEMLETCDIGIITLVDPLEFNDKVQPIAFNDEYVPGNVSCILTGWGYTFPLRAPSFLPYWFISFFRLYPKDLQIAQLRTISNEECSRRFLGKELRTEMCTYVWSKGACAGDSGGPVVNMDQNLLIGIVSYGSSNCGGYTGVPDVHTRVSQFTSWIQERIKIY</sequence>
<dbReference type="EMBL" id="WJQU01000004">
    <property type="protein sequence ID" value="KAJ6635056.1"/>
    <property type="molecule type" value="Genomic_DNA"/>
</dbReference>
<dbReference type="PROSITE" id="PS00134">
    <property type="entry name" value="TRYPSIN_HIS"/>
    <property type="match status" value="1"/>
</dbReference>
<evidence type="ECO:0000256" key="6">
    <source>
        <dbReference type="ARBA" id="ARBA00024195"/>
    </source>
</evidence>
<dbReference type="Gene3D" id="2.40.10.10">
    <property type="entry name" value="Trypsin-like serine proteases"/>
    <property type="match status" value="1"/>
</dbReference>
<dbReference type="PROSITE" id="PS00135">
    <property type="entry name" value="TRYPSIN_SER"/>
    <property type="match status" value="1"/>
</dbReference>
<dbReference type="SMART" id="SM00020">
    <property type="entry name" value="Tryp_SPc"/>
    <property type="match status" value="1"/>
</dbReference>
<comment type="similarity">
    <text evidence="6">Belongs to the peptidase S1 family. CLIP subfamily.</text>
</comment>
<evidence type="ECO:0000256" key="4">
    <source>
        <dbReference type="ARBA" id="ARBA00022825"/>
    </source>
</evidence>
<dbReference type="InterPro" id="IPR001254">
    <property type="entry name" value="Trypsin_dom"/>
</dbReference>
<keyword evidence="3 7" id="KW-0378">Hydrolase</keyword>
<evidence type="ECO:0000256" key="3">
    <source>
        <dbReference type="ARBA" id="ARBA00022801"/>
    </source>
</evidence>
<dbReference type="Pfam" id="PF00089">
    <property type="entry name" value="Trypsin"/>
    <property type="match status" value="1"/>
</dbReference>
<dbReference type="GO" id="GO:0004252">
    <property type="term" value="F:serine-type endopeptidase activity"/>
    <property type="evidence" value="ECO:0007669"/>
    <property type="project" value="InterPro"/>
</dbReference>
<evidence type="ECO:0000313" key="10">
    <source>
        <dbReference type="EMBL" id="KAJ6635056.1"/>
    </source>
</evidence>
<evidence type="ECO:0000256" key="1">
    <source>
        <dbReference type="ARBA" id="ARBA00022670"/>
    </source>
</evidence>
<feature type="domain" description="Peptidase S1" evidence="9">
    <location>
        <begin position="33"/>
        <end position="274"/>
    </location>
</feature>
<dbReference type="InterPro" id="IPR009003">
    <property type="entry name" value="Peptidase_S1_PA"/>
</dbReference>
<dbReference type="InterPro" id="IPR050430">
    <property type="entry name" value="Peptidase_S1"/>
</dbReference>
<evidence type="ECO:0000259" key="9">
    <source>
        <dbReference type="PROSITE" id="PS50240"/>
    </source>
</evidence>
<keyword evidence="8" id="KW-0732">Signal</keyword>
<evidence type="ECO:0000256" key="5">
    <source>
        <dbReference type="ARBA" id="ARBA00023157"/>
    </source>
</evidence>
<proteinExistence type="inferred from homology"/>
<dbReference type="GO" id="GO:0006508">
    <property type="term" value="P:proteolysis"/>
    <property type="evidence" value="ECO:0007669"/>
    <property type="project" value="UniProtKB-KW"/>
</dbReference>
<reference evidence="10" key="1">
    <citation type="submission" date="2022-07" db="EMBL/GenBank/DDBJ databases">
        <authorList>
            <person name="Trinca V."/>
            <person name="Uliana J.V.C."/>
            <person name="Torres T.T."/>
            <person name="Ward R.J."/>
            <person name="Monesi N."/>
        </authorList>
    </citation>
    <scope>NUCLEOTIDE SEQUENCE</scope>
    <source>
        <strain evidence="10">HSMRA1968</strain>
        <tissue evidence="10">Whole embryos</tissue>
    </source>
</reference>
<feature type="chain" id="PRO_5040319099" evidence="8">
    <location>
        <begin position="25"/>
        <end position="276"/>
    </location>
</feature>
<evidence type="ECO:0000256" key="2">
    <source>
        <dbReference type="ARBA" id="ARBA00022757"/>
    </source>
</evidence>
<dbReference type="AlphaFoldDB" id="A0A9Q0MNS2"/>
<comment type="caution">
    <text evidence="10">The sequence shown here is derived from an EMBL/GenBank/DDBJ whole genome shotgun (WGS) entry which is preliminary data.</text>
</comment>
<dbReference type="GO" id="GO:0007586">
    <property type="term" value="P:digestion"/>
    <property type="evidence" value="ECO:0007669"/>
    <property type="project" value="UniProtKB-KW"/>
</dbReference>
<organism evidence="10 11">
    <name type="scientific">Pseudolycoriella hygida</name>
    <dbReference type="NCBI Taxonomy" id="35572"/>
    <lineage>
        <taxon>Eukaryota</taxon>
        <taxon>Metazoa</taxon>
        <taxon>Ecdysozoa</taxon>
        <taxon>Arthropoda</taxon>
        <taxon>Hexapoda</taxon>
        <taxon>Insecta</taxon>
        <taxon>Pterygota</taxon>
        <taxon>Neoptera</taxon>
        <taxon>Endopterygota</taxon>
        <taxon>Diptera</taxon>
        <taxon>Nematocera</taxon>
        <taxon>Sciaroidea</taxon>
        <taxon>Sciaridae</taxon>
        <taxon>Pseudolycoriella</taxon>
    </lineage>
</organism>
<dbReference type="PROSITE" id="PS50240">
    <property type="entry name" value="TRYPSIN_DOM"/>
    <property type="match status" value="1"/>
</dbReference>
<dbReference type="InterPro" id="IPR018114">
    <property type="entry name" value="TRYPSIN_HIS"/>
</dbReference>
<dbReference type="Proteomes" id="UP001151699">
    <property type="component" value="Chromosome C"/>
</dbReference>
<dbReference type="InterPro" id="IPR033116">
    <property type="entry name" value="TRYPSIN_SER"/>
</dbReference>
<dbReference type="PANTHER" id="PTHR24276:SF96">
    <property type="entry name" value="PEPTIDASE S1 DOMAIN-CONTAINING PROTEIN"/>
    <property type="match status" value="1"/>
</dbReference>
<evidence type="ECO:0000256" key="7">
    <source>
        <dbReference type="RuleBase" id="RU363034"/>
    </source>
</evidence>
<dbReference type="SUPFAM" id="SSF50494">
    <property type="entry name" value="Trypsin-like serine proteases"/>
    <property type="match status" value="1"/>
</dbReference>
<feature type="signal peptide" evidence="8">
    <location>
        <begin position="1"/>
        <end position="24"/>
    </location>
</feature>
<keyword evidence="2" id="KW-0222">Digestion</keyword>
<keyword evidence="5" id="KW-1015">Disulfide bond</keyword>
<dbReference type="InterPro" id="IPR043504">
    <property type="entry name" value="Peptidase_S1_PA_chymotrypsin"/>
</dbReference>
<evidence type="ECO:0000313" key="11">
    <source>
        <dbReference type="Proteomes" id="UP001151699"/>
    </source>
</evidence>
<name>A0A9Q0MNS2_9DIPT</name>
<accession>A0A9Q0MNS2</accession>